<name>A0A4Y2NN57_ARAVE</name>
<organism evidence="2 3">
    <name type="scientific">Araneus ventricosus</name>
    <name type="common">Orbweaver spider</name>
    <name type="synonym">Epeira ventricosa</name>
    <dbReference type="NCBI Taxonomy" id="182803"/>
    <lineage>
        <taxon>Eukaryota</taxon>
        <taxon>Metazoa</taxon>
        <taxon>Ecdysozoa</taxon>
        <taxon>Arthropoda</taxon>
        <taxon>Chelicerata</taxon>
        <taxon>Arachnida</taxon>
        <taxon>Araneae</taxon>
        <taxon>Araneomorphae</taxon>
        <taxon>Entelegynae</taxon>
        <taxon>Araneoidea</taxon>
        <taxon>Araneidae</taxon>
        <taxon>Araneus</taxon>
    </lineage>
</organism>
<dbReference type="EMBL" id="BGPR01009492">
    <property type="protein sequence ID" value="GBN40362.1"/>
    <property type="molecule type" value="Genomic_DNA"/>
</dbReference>
<feature type="region of interest" description="Disordered" evidence="1">
    <location>
        <begin position="97"/>
        <end position="125"/>
    </location>
</feature>
<evidence type="ECO:0000256" key="1">
    <source>
        <dbReference type="SAM" id="MobiDB-lite"/>
    </source>
</evidence>
<dbReference type="AlphaFoldDB" id="A0A4Y2NN57"/>
<evidence type="ECO:0000313" key="3">
    <source>
        <dbReference type="Proteomes" id="UP000499080"/>
    </source>
</evidence>
<evidence type="ECO:0000313" key="2">
    <source>
        <dbReference type="EMBL" id="GBN40362.1"/>
    </source>
</evidence>
<accession>A0A4Y2NN57</accession>
<protein>
    <submittedName>
        <fullName evidence="2">Uncharacterized protein</fullName>
    </submittedName>
</protein>
<sequence length="125" mass="14344">MGKSRGDNTPIRSKERSSACSIFFTRLQSKAQITPYESMGKVEGDNTPFGQERRSKVHARFSSMTQSKTQITYEHYGEKSRGILPYLAKGRRSVHARFSSSDYKAKRKSRLMSNYVEKSRGERSH</sequence>
<gene>
    <name evidence="2" type="ORF">AVEN_27871_1</name>
</gene>
<dbReference type="Proteomes" id="UP000499080">
    <property type="component" value="Unassembled WGS sequence"/>
</dbReference>
<proteinExistence type="predicted"/>
<comment type="caution">
    <text evidence="2">The sequence shown here is derived from an EMBL/GenBank/DDBJ whole genome shotgun (WGS) entry which is preliminary data.</text>
</comment>
<reference evidence="2 3" key="1">
    <citation type="journal article" date="2019" name="Sci. Rep.">
        <title>Orb-weaving spider Araneus ventricosus genome elucidates the spidroin gene catalogue.</title>
        <authorList>
            <person name="Kono N."/>
            <person name="Nakamura H."/>
            <person name="Ohtoshi R."/>
            <person name="Moran D.A.P."/>
            <person name="Shinohara A."/>
            <person name="Yoshida Y."/>
            <person name="Fujiwara M."/>
            <person name="Mori M."/>
            <person name="Tomita M."/>
            <person name="Arakawa K."/>
        </authorList>
    </citation>
    <scope>NUCLEOTIDE SEQUENCE [LARGE SCALE GENOMIC DNA]</scope>
</reference>
<keyword evidence="3" id="KW-1185">Reference proteome</keyword>